<dbReference type="Proteomes" id="UP000713596">
    <property type="component" value="Unassembled WGS sequence"/>
</dbReference>
<organism evidence="1 2">
    <name type="scientific">Candidatus Allofournierella pullistercoris</name>
    <dbReference type="NCBI Taxonomy" id="2838597"/>
    <lineage>
        <taxon>Bacteria</taxon>
        <taxon>Bacillati</taxon>
        <taxon>Bacillota</taxon>
        <taxon>Clostridia</taxon>
        <taxon>Eubacteriales</taxon>
        <taxon>Oscillospiraceae</taxon>
        <taxon>Allofournierella</taxon>
    </lineage>
</organism>
<protein>
    <submittedName>
        <fullName evidence="1">Uncharacterized protein</fullName>
    </submittedName>
</protein>
<evidence type="ECO:0000313" key="1">
    <source>
        <dbReference type="EMBL" id="MBU3806120.1"/>
    </source>
</evidence>
<reference evidence="1" key="1">
    <citation type="journal article" date="2021" name="PeerJ">
        <title>Extensive microbial diversity within the chicken gut microbiome revealed by metagenomics and culture.</title>
        <authorList>
            <person name="Gilroy R."/>
            <person name="Ravi A."/>
            <person name="Getino M."/>
            <person name="Pursley I."/>
            <person name="Horton D.L."/>
            <person name="Alikhan N.F."/>
            <person name="Baker D."/>
            <person name="Gharbi K."/>
            <person name="Hall N."/>
            <person name="Watson M."/>
            <person name="Adriaenssens E.M."/>
            <person name="Foster-Nyarko E."/>
            <person name="Jarju S."/>
            <person name="Secka A."/>
            <person name="Antonio M."/>
            <person name="Oren A."/>
            <person name="Chaudhuri R.R."/>
            <person name="La Ragione R."/>
            <person name="Hildebrand F."/>
            <person name="Pallen M.J."/>
        </authorList>
    </citation>
    <scope>NUCLEOTIDE SEQUENCE</scope>
    <source>
        <strain evidence="1">B5_2728</strain>
    </source>
</reference>
<name>A0A948T2D5_9FIRM</name>
<reference evidence="1" key="2">
    <citation type="submission" date="2021-04" db="EMBL/GenBank/DDBJ databases">
        <authorList>
            <person name="Gilroy R."/>
        </authorList>
    </citation>
    <scope>NUCLEOTIDE SEQUENCE</scope>
    <source>
        <strain evidence="1">B5_2728</strain>
    </source>
</reference>
<comment type="caution">
    <text evidence="1">The sequence shown here is derived from an EMBL/GenBank/DDBJ whole genome shotgun (WGS) entry which is preliminary data.</text>
</comment>
<gene>
    <name evidence="1" type="ORF">H9882_04435</name>
</gene>
<proteinExistence type="predicted"/>
<evidence type="ECO:0000313" key="2">
    <source>
        <dbReference type="Proteomes" id="UP000713596"/>
    </source>
</evidence>
<dbReference type="EMBL" id="JAHLFP010000035">
    <property type="protein sequence ID" value="MBU3806120.1"/>
    <property type="molecule type" value="Genomic_DNA"/>
</dbReference>
<dbReference type="AlphaFoldDB" id="A0A948T2D5"/>
<sequence>MTKEEQKRIELKKLAEEFNPLHEKLIDEYKKTHKIPSRGVIDTPELRTLRKEELRRFKEILDKYKD</sequence>
<accession>A0A948T2D5</accession>